<evidence type="ECO:0000256" key="1">
    <source>
        <dbReference type="ARBA" id="ARBA00004127"/>
    </source>
</evidence>
<name>A0A8C4LVL6_EQUAS</name>
<keyword evidence="3 5" id="KW-1133">Transmembrane helix</keyword>
<dbReference type="InterPro" id="IPR036259">
    <property type="entry name" value="MFS_trans_sf"/>
</dbReference>
<feature type="transmembrane region" description="Helical" evidence="5">
    <location>
        <begin position="310"/>
        <end position="331"/>
    </location>
</feature>
<organism evidence="7 8">
    <name type="scientific">Equus asinus</name>
    <name type="common">Donkey</name>
    <name type="synonym">Equus africanus asinus</name>
    <dbReference type="NCBI Taxonomy" id="9793"/>
    <lineage>
        <taxon>Eukaryota</taxon>
        <taxon>Metazoa</taxon>
        <taxon>Chordata</taxon>
        <taxon>Craniata</taxon>
        <taxon>Vertebrata</taxon>
        <taxon>Euteleostomi</taxon>
        <taxon>Mammalia</taxon>
        <taxon>Eutheria</taxon>
        <taxon>Laurasiatheria</taxon>
        <taxon>Perissodactyla</taxon>
        <taxon>Equidae</taxon>
        <taxon>Equus</taxon>
    </lineage>
</organism>
<dbReference type="Gene3D" id="1.20.1250.20">
    <property type="entry name" value="MFS general substrate transporter like domains"/>
    <property type="match status" value="1"/>
</dbReference>
<dbReference type="InterPro" id="IPR005828">
    <property type="entry name" value="MFS_sugar_transport-like"/>
</dbReference>
<dbReference type="GeneTree" id="ENSGT00940000157004"/>
<evidence type="ECO:0000256" key="2">
    <source>
        <dbReference type="ARBA" id="ARBA00022692"/>
    </source>
</evidence>
<dbReference type="GO" id="GO:0022857">
    <property type="term" value="F:transmembrane transporter activity"/>
    <property type="evidence" value="ECO:0007669"/>
    <property type="project" value="InterPro"/>
</dbReference>
<evidence type="ECO:0000256" key="4">
    <source>
        <dbReference type="ARBA" id="ARBA00023136"/>
    </source>
</evidence>
<dbReference type="GO" id="GO:0012505">
    <property type="term" value="C:endomembrane system"/>
    <property type="evidence" value="ECO:0007669"/>
    <property type="project" value="UniProtKB-SubCell"/>
</dbReference>
<keyword evidence="8" id="KW-1185">Reference proteome</keyword>
<feature type="transmembrane region" description="Helical" evidence="5">
    <location>
        <begin position="337"/>
        <end position="359"/>
    </location>
</feature>
<dbReference type="PROSITE" id="PS50850">
    <property type="entry name" value="MFS"/>
    <property type="match status" value="1"/>
</dbReference>
<comment type="subcellular location">
    <subcellularLocation>
        <location evidence="1">Endomembrane system</location>
        <topology evidence="1">Multi-pass membrane protein</topology>
    </subcellularLocation>
</comment>
<dbReference type="Ensembl" id="ENSEAST00005017891.2">
    <property type="protein sequence ID" value="ENSEASP00005016466.2"/>
    <property type="gene ID" value="ENSEASG00005011406.2"/>
</dbReference>
<reference evidence="7 8" key="1">
    <citation type="journal article" date="2020" name="Nat. Commun.">
        <title>Donkey genomes provide new insights into domestication and selection for coat color.</title>
        <authorList>
            <person name="Wang"/>
            <person name="C."/>
            <person name="Li"/>
            <person name="H."/>
            <person name="Guo"/>
            <person name="Y."/>
            <person name="Huang"/>
            <person name="J."/>
            <person name="Sun"/>
            <person name="Y."/>
            <person name="Min"/>
            <person name="J."/>
            <person name="Wang"/>
            <person name="J."/>
            <person name="Fang"/>
            <person name="X."/>
            <person name="Zhao"/>
            <person name="Z."/>
            <person name="Wang"/>
            <person name="S."/>
            <person name="Zhang"/>
            <person name="Y."/>
            <person name="Liu"/>
            <person name="Q."/>
            <person name="Jiang"/>
            <person name="Q."/>
            <person name="Wang"/>
            <person name="X."/>
            <person name="Guo"/>
            <person name="Y."/>
            <person name="Yang"/>
            <person name="C."/>
            <person name="Wang"/>
            <person name="Y."/>
            <person name="Tian"/>
            <person name="F."/>
            <person name="Zhuang"/>
            <person name="G."/>
            <person name="Fan"/>
            <person name="Y."/>
            <person name="Gao"/>
            <person name="Q."/>
            <person name="Li"/>
            <person name="Y."/>
            <person name="Ju"/>
            <person name="Z."/>
            <person name="Li"/>
            <person name="J."/>
            <person name="Li"/>
            <person name="R."/>
            <person name="Hou"/>
            <person name="M."/>
            <person name="Yang"/>
            <person name="G."/>
            <person name="Liu"/>
            <person name="G."/>
            <person name="Liu"/>
            <person name="W."/>
            <person name="Guo"/>
            <person name="J."/>
            <person name="Pan"/>
            <person name="S."/>
            <person name="Fan"/>
            <person name="G."/>
            <person name="Zhang"/>
            <person name="W."/>
            <person name="Zhang"/>
            <person name="R."/>
            <person name="Yu"/>
            <person name="J."/>
            <person name="Zhang"/>
            <person name="X."/>
            <person name="Yin"/>
            <person name="Q."/>
            <person name="Ji"/>
            <person name="C."/>
            <person name="Jin"/>
            <person name="Y."/>
            <person name="Yue"/>
            <person name="G."/>
            <person name="Liu"/>
            <person name="M."/>
            <person name="Xu"/>
            <person name="J."/>
            <person name="Liu"/>
            <person name="S."/>
            <person name="Jordana"/>
            <person name="J."/>
            <person name="Noce"/>
            <person name="A."/>
            <person name="Amills"/>
            <person name="M."/>
            <person name="Wu"/>
            <person name="D.D."/>
            <person name="Li"/>
            <person name="S."/>
            <person name="Zhou"/>
            <person name="X. and Zhong"/>
            <person name="J."/>
        </authorList>
    </citation>
    <scope>NUCLEOTIDE SEQUENCE [LARGE SCALE GENOMIC DNA]</scope>
</reference>
<dbReference type="GO" id="GO:0016020">
    <property type="term" value="C:membrane"/>
    <property type="evidence" value="ECO:0007669"/>
    <property type="project" value="InterPro"/>
</dbReference>
<dbReference type="Proteomes" id="UP000694387">
    <property type="component" value="Chromosome 17"/>
</dbReference>
<keyword evidence="4 5" id="KW-0472">Membrane</keyword>
<dbReference type="InterPro" id="IPR020846">
    <property type="entry name" value="MFS_dom"/>
</dbReference>
<dbReference type="AlphaFoldDB" id="A0A8C4LVL6"/>
<evidence type="ECO:0000259" key="6">
    <source>
        <dbReference type="PROSITE" id="PS50850"/>
    </source>
</evidence>
<dbReference type="Pfam" id="PF00083">
    <property type="entry name" value="Sugar_tr"/>
    <property type="match status" value="2"/>
</dbReference>
<keyword evidence="2 5" id="KW-0812">Transmembrane</keyword>
<dbReference type="PANTHER" id="PTHR24064">
    <property type="entry name" value="SOLUTE CARRIER FAMILY 22 MEMBER"/>
    <property type="match status" value="1"/>
</dbReference>
<dbReference type="SUPFAM" id="SSF103473">
    <property type="entry name" value="MFS general substrate transporter"/>
    <property type="match status" value="1"/>
</dbReference>
<proteinExistence type="predicted"/>
<sequence>MAFNDLLQQSTLLILPLFLTSLHSILQNFTAAIPAHHCRPPADGNLSKDRELEVWLPRDKQGQPESCLRFTFPQREPPLPNGTEANGTGATEPCTNGWIYDNSTFPSNIVTEWDLVCTHKTLPQLSQSIFMARTLVGSLMFGTLADRLGRQKVLIWTYLQLAVSGTCTAFTPNFSAYCICRFLSGMATSPINSNSVTLSERKLGGQFFVAGMAYAMPQWRHLQLLVSLPFFVFFIYSRFLIESALWYSSLGRLDLTLKVFWRVAQINGKQEEGAKLSIGLLQMSPQKDLTMGQAQPSMLQLLRSPAVRRLFLCLLPPWFANYFSIFGLVMSLQSFGINIYLLQGLFAVVDLPFYFLGFWAVKSLGRKPTQMASLLLSGIFILAYAMIPLDQSFLRTTMAVLGKGCITGSINCLSIYTSELYPTVMRQRGQSMSGTLANTGSIVSPLVGMTAELHPSLPFFFYGAVPMAVCPIIVLLPETIGQPLPNTVLDLERRWAAPSLILPTLRVIRSSQLLDPAPFDKTGQTQEIAGTYQGPFS</sequence>
<reference evidence="7" key="2">
    <citation type="submission" date="2025-08" db="UniProtKB">
        <authorList>
            <consortium name="Ensembl"/>
        </authorList>
    </citation>
    <scope>IDENTIFICATION</scope>
</reference>
<feature type="domain" description="Major facilitator superfamily (MFS) profile" evidence="6">
    <location>
        <begin position="16"/>
        <end position="481"/>
    </location>
</feature>
<evidence type="ECO:0000313" key="7">
    <source>
        <dbReference type="Ensembl" id="ENSEASP00005016466.2"/>
    </source>
</evidence>
<feature type="transmembrane region" description="Helical" evidence="5">
    <location>
        <begin position="371"/>
        <end position="389"/>
    </location>
</feature>
<protein>
    <recommendedName>
        <fullName evidence="6">Major facilitator superfamily (MFS) profile domain-containing protein</fullName>
    </recommendedName>
</protein>
<feature type="transmembrane region" description="Helical" evidence="5">
    <location>
        <begin position="222"/>
        <end position="241"/>
    </location>
</feature>
<evidence type="ECO:0000256" key="5">
    <source>
        <dbReference type="SAM" id="Phobius"/>
    </source>
</evidence>
<evidence type="ECO:0000256" key="3">
    <source>
        <dbReference type="ARBA" id="ARBA00022989"/>
    </source>
</evidence>
<accession>A0A8C4LVL6</accession>
<evidence type="ECO:0000313" key="8">
    <source>
        <dbReference type="Proteomes" id="UP000694387"/>
    </source>
</evidence>
<reference evidence="7" key="3">
    <citation type="submission" date="2025-09" db="UniProtKB">
        <authorList>
            <consortium name="Ensembl"/>
        </authorList>
    </citation>
    <scope>IDENTIFICATION</scope>
</reference>
<gene>
    <name evidence="7" type="primary">LOC106822074</name>
</gene>